<name>A0A4S8P3M3_9ACTN</name>
<proteinExistence type="predicted"/>
<dbReference type="EMBL" id="STGX01000017">
    <property type="protein sequence ID" value="THV24568.1"/>
    <property type="molecule type" value="Genomic_DNA"/>
</dbReference>
<evidence type="ECO:0000256" key="2">
    <source>
        <dbReference type="SAM" id="SignalP"/>
    </source>
</evidence>
<keyword evidence="4" id="KW-1185">Reference proteome</keyword>
<evidence type="ECO:0008006" key="5">
    <source>
        <dbReference type="Google" id="ProtNLM"/>
    </source>
</evidence>
<dbReference type="OrthoDB" id="5149366at2"/>
<dbReference type="RefSeq" id="WP_136531537.1">
    <property type="nucleotide sequence ID" value="NZ_STGX01000017.1"/>
</dbReference>
<feature type="chain" id="PRO_5038887135" description="DUF4399 domain-containing protein" evidence="2">
    <location>
        <begin position="20"/>
        <end position="156"/>
    </location>
</feature>
<organism evidence="3 4">
    <name type="scientific">Glycomyces paridis</name>
    <dbReference type="NCBI Taxonomy" id="2126555"/>
    <lineage>
        <taxon>Bacteria</taxon>
        <taxon>Bacillati</taxon>
        <taxon>Actinomycetota</taxon>
        <taxon>Actinomycetes</taxon>
        <taxon>Glycomycetales</taxon>
        <taxon>Glycomycetaceae</taxon>
        <taxon>Glycomyces</taxon>
    </lineage>
</organism>
<dbReference type="PROSITE" id="PS51257">
    <property type="entry name" value="PROKAR_LIPOPROTEIN"/>
    <property type="match status" value="1"/>
</dbReference>
<dbReference type="InterPro" id="IPR013783">
    <property type="entry name" value="Ig-like_fold"/>
</dbReference>
<dbReference type="GO" id="GO:0005975">
    <property type="term" value="P:carbohydrate metabolic process"/>
    <property type="evidence" value="ECO:0007669"/>
    <property type="project" value="UniProtKB-ARBA"/>
</dbReference>
<feature type="signal peptide" evidence="2">
    <location>
        <begin position="1"/>
        <end position="19"/>
    </location>
</feature>
<dbReference type="AlphaFoldDB" id="A0A4S8P3M3"/>
<keyword evidence="2" id="KW-0732">Signal</keyword>
<feature type="compositionally biased region" description="Acidic residues" evidence="1">
    <location>
        <begin position="145"/>
        <end position="156"/>
    </location>
</feature>
<accession>A0A4S8P3M3</accession>
<evidence type="ECO:0000256" key="1">
    <source>
        <dbReference type="SAM" id="MobiDB-lite"/>
    </source>
</evidence>
<evidence type="ECO:0000313" key="3">
    <source>
        <dbReference type="EMBL" id="THV24568.1"/>
    </source>
</evidence>
<feature type="region of interest" description="Disordered" evidence="1">
    <location>
        <begin position="136"/>
        <end position="156"/>
    </location>
</feature>
<gene>
    <name evidence="3" type="ORF">E9998_20385</name>
</gene>
<comment type="caution">
    <text evidence="3">The sequence shown here is derived from an EMBL/GenBank/DDBJ whole genome shotgun (WGS) entry which is preliminary data.</text>
</comment>
<dbReference type="Pfam" id="PF17957">
    <property type="entry name" value="Big_7"/>
    <property type="match status" value="1"/>
</dbReference>
<reference evidence="3 4" key="1">
    <citation type="journal article" date="2018" name="Int. J. Syst. Evol. Microbiol.">
        <title>Glycomyces paridis sp. nov., isolated from the medicinal plant Paris polyphylla.</title>
        <authorList>
            <person name="Fang X.M."/>
            <person name="Bai J.L."/>
            <person name="Su J."/>
            <person name="Zhao L.L."/>
            <person name="Liu H.Y."/>
            <person name="Ma B.P."/>
            <person name="Zhang Y.Q."/>
            <person name="Yu L.Y."/>
        </authorList>
    </citation>
    <scope>NUCLEOTIDE SEQUENCE [LARGE SCALE GENOMIC DNA]</scope>
    <source>
        <strain evidence="3 4">CPCC 204357</strain>
    </source>
</reference>
<protein>
    <recommendedName>
        <fullName evidence="5">DUF4399 domain-containing protein</fullName>
    </recommendedName>
</protein>
<dbReference type="Gene3D" id="2.60.40.10">
    <property type="entry name" value="Immunoglobulins"/>
    <property type="match status" value="1"/>
</dbReference>
<dbReference type="Proteomes" id="UP000305792">
    <property type="component" value="Unassembled WGS sequence"/>
</dbReference>
<sequence length="156" mass="15565">MKTKLMALTATGVLAVALAGCGGDGDAGEEGGPTVAIVQPAEGGTVAVPFTFEVDSSEDLGPTDTGNHHVHLYLDGDDSVYEVIESGNGEPIEITADSPILAGVADGEHTINVSLRNADHSAAGAEDEVAVVFGAAGSGSTGGSDGEEGTEDLYDY</sequence>
<evidence type="ECO:0000313" key="4">
    <source>
        <dbReference type="Proteomes" id="UP000305792"/>
    </source>
</evidence>